<gene>
    <name evidence="3" type="ORF">N0V93_009840</name>
</gene>
<proteinExistence type="predicted"/>
<feature type="domain" description="Azaphilone pigments biosynthesis cluster protein L N-terminal" evidence="2">
    <location>
        <begin position="12"/>
        <end position="145"/>
    </location>
</feature>
<name>A0A9W8YHV7_9PEZI</name>
<dbReference type="Pfam" id="PF17111">
    <property type="entry name" value="PigL_N"/>
    <property type="match status" value="1"/>
</dbReference>
<dbReference type="InterPro" id="IPR031348">
    <property type="entry name" value="PigL_N"/>
</dbReference>
<feature type="coiled-coil region" evidence="1">
    <location>
        <begin position="78"/>
        <end position="134"/>
    </location>
</feature>
<evidence type="ECO:0000313" key="4">
    <source>
        <dbReference type="Proteomes" id="UP001140453"/>
    </source>
</evidence>
<dbReference type="Proteomes" id="UP001140453">
    <property type="component" value="Unassembled WGS sequence"/>
</dbReference>
<accession>A0A9W8YHV7</accession>
<dbReference type="OrthoDB" id="3200163at2759"/>
<dbReference type="AlphaFoldDB" id="A0A9W8YHV7"/>
<evidence type="ECO:0000313" key="3">
    <source>
        <dbReference type="EMBL" id="KAJ4385412.1"/>
    </source>
</evidence>
<comment type="caution">
    <text evidence="3">The sequence shown here is derived from an EMBL/GenBank/DDBJ whole genome shotgun (WGS) entry which is preliminary data.</text>
</comment>
<sequence>MSGFEAIFGVVSGGAGLVSLGMQLTDSAMRLRKLYRTAKTAPKALNELSEKLETMVMLLHLLNQHQSLQIKNLIQPVIARYIAECERCSQDVQQLIEKIQGRVEEQKVRGRIYFVFKEQDIRELSNRLEEAKSSLTMAYTIQISMSTQYLLYQNEEHKKAQDQMLSLGEKVLDQLQCAAYAGHIHICRYLWSQTTWPDNTIVLERALNSFAYGHHKRKYMVRAVVPVEPHDAYRVFAEEPDFDVDTDFLDDKLVTYGQDWIKLGIEVLKNGADASGVKTEASRSRATPLLQCIGAPELVTFRYERNLEKMLERLHLWINVVYEAGLDLCQYGAREAEVWKSLSTFQQADTSNLPCQAVIVEQLLFGPRPEDWTVVVRNWMPPVNGVVFELRIPPGSFPHDPRVPTKINWQPAAAERNEGHWEKVTARTTRNLN</sequence>
<keyword evidence="4" id="KW-1185">Reference proteome</keyword>
<keyword evidence="1" id="KW-0175">Coiled coil</keyword>
<organism evidence="3 4">
    <name type="scientific">Gnomoniopsis smithogilvyi</name>
    <dbReference type="NCBI Taxonomy" id="1191159"/>
    <lineage>
        <taxon>Eukaryota</taxon>
        <taxon>Fungi</taxon>
        <taxon>Dikarya</taxon>
        <taxon>Ascomycota</taxon>
        <taxon>Pezizomycotina</taxon>
        <taxon>Sordariomycetes</taxon>
        <taxon>Sordariomycetidae</taxon>
        <taxon>Diaporthales</taxon>
        <taxon>Gnomoniaceae</taxon>
        <taxon>Gnomoniopsis</taxon>
    </lineage>
</organism>
<evidence type="ECO:0000256" key="1">
    <source>
        <dbReference type="SAM" id="Coils"/>
    </source>
</evidence>
<protein>
    <recommendedName>
        <fullName evidence="2">Azaphilone pigments biosynthesis cluster protein L N-terminal domain-containing protein</fullName>
    </recommendedName>
</protein>
<dbReference type="EMBL" id="JAPEVB010000007">
    <property type="protein sequence ID" value="KAJ4385412.1"/>
    <property type="molecule type" value="Genomic_DNA"/>
</dbReference>
<reference evidence="3" key="1">
    <citation type="submission" date="2022-10" db="EMBL/GenBank/DDBJ databases">
        <title>Tapping the CABI collections for fungal endophytes: first genome assemblies for Collariella, Neodidymelliopsis, Ascochyta clinopodiicola, Didymella pomorum, Didymosphaeria variabile, Neocosmospora piperis and Neocucurbitaria cava.</title>
        <authorList>
            <person name="Hill R."/>
        </authorList>
    </citation>
    <scope>NUCLEOTIDE SEQUENCE</scope>
    <source>
        <strain evidence="3">IMI 355082</strain>
    </source>
</reference>
<evidence type="ECO:0000259" key="2">
    <source>
        <dbReference type="Pfam" id="PF17111"/>
    </source>
</evidence>